<proteinExistence type="predicted"/>
<organism evidence="1 2">
    <name type="scientific">Micromonospora thermarum</name>
    <dbReference type="NCBI Taxonomy" id="2720024"/>
    <lineage>
        <taxon>Bacteria</taxon>
        <taxon>Bacillati</taxon>
        <taxon>Actinomycetota</taxon>
        <taxon>Actinomycetes</taxon>
        <taxon>Micromonosporales</taxon>
        <taxon>Micromonosporaceae</taxon>
        <taxon>Micromonospora</taxon>
    </lineage>
</organism>
<comment type="caution">
    <text evidence="1">The sequence shown here is derived from an EMBL/GenBank/DDBJ whole genome shotgun (WGS) entry which is preliminary data.</text>
</comment>
<evidence type="ECO:0000313" key="2">
    <source>
        <dbReference type="Proteomes" id="UP000783871"/>
    </source>
</evidence>
<dbReference type="Gene3D" id="3.40.50.11010">
    <property type="match status" value="1"/>
</dbReference>
<dbReference type="SUPFAM" id="SSF53756">
    <property type="entry name" value="UDP-Glycosyltransferase/glycogen phosphorylase"/>
    <property type="match status" value="1"/>
</dbReference>
<sequence length="403" mass="43268">MTASVPEQARLGDVPVANVLMLGTAEWDSPIATNQHYVARELARTSKVTFVESLGLRRPKLRRDDVVRMASRVRRALGDREEAPAQRPRPAGAEIVSPLVLPVHRTPTFPINRALLRRATSDWLASPRPRVLWTFTPVTYGLEASADVVIYHCVDLLATFPGVDGVAVGRGERSLSSRTAVAIATSKAVQDHLADAGFPRIELLPNVADVSVFTAASRPAGERRPAVLFSGNLTVYKLDMRILESIATALRGRGELLLAGPLAAGGGSFDAELRRLEELGARHLGVLTPAQLAEVAGTCAAGLIPYEINDYTLGVSPLKCFEYLSSGLAVLSTGLPSVTELARANSHVTVAGGDDFAARLVDLLQPVTDTVVTDRMASAAEHGWEGRGVLLRTLLETELARRR</sequence>
<dbReference type="EMBL" id="JAATEO010000007">
    <property type="protein sequence ID" value="NJP32134.1"/>
    <property type="molecule type" value="Genomic_DNA"/>
</dbReference>
<dbReference type="Proteomes" id="UP000783871">
    <property type="component" value="Unassembled WGS sequence"/>
</dbReference>
<dbReference type="Gene3D" id="3.40.50.2000">
    <property type="entry name" value="Glycogen Phosphorylase B"/>
    <property type="match status" value="1"/>
</dbReference>
<keyword evidence="2" id="KW-1185">Reference proteome</keyword>
<reference evidence="1 2" key="1">
    <citation type="submission" date="2020-03" db="EMBL/GenBank/DDBJ databases">
        <title>WGS of actinomycetes isolated from Thailand.</title>
        <authorList>
            <person name="Thawai C."/>
        </authorList>
    </citation>
    <scope>NUCLEOTIDE SEQUENCE [LARGE SCALE GENOMIC DNA]</scope>
    <source>
        <strain evidence="1 2">HSS6-12</strain>
    </source>
</reference>
<gene>
    <name evidence="1" type="ORF">HCJ94_09120</name>
</gene>
<protein>
    <submittedName>
        <fullName evidence="1">Glycosyltransferase family 1 protein</fullName>
    </submittedName>
</protein>
<evidence type="ECO:0000313" key="1">
    <source>
        <dbReference type="EMBL" id="NJP32134.1"/>
    </source>
</evidence>
<name>A0ABX0Z6U8_9ACTN</name>
<accession>A0ABX0Z6U8</accession>